<dbReference type="RefSeq" id="WP_093657517.1">
    <property type="nucleotide sequence ID" value="NZ_FOET01000003.1"/>
</dbReference>
<organism evidence="2 3">
    <name type="scientific">Streptomyces radiopugnans</name>
    <dbReference type="NCBI Taxonomy" id="403935"/>
    <lineage>
        <taxon>Bacteria</taxon>
        <taxon>Bacillati</taxon>
        <taxon>Actinomycetota</taxon>
        <taxon>Actinomycetes</taxon>
        <taxon>Kitasatosporales</taxon>
        <taxon>Streptomycetaceae</taxon>
        <taxon>Streptomyces</taxon>
    </lineage>
</organism>
<dbReference type="Pfam" id="PF19457">
    <property type="entry name" value="DUF5994"/>
    <property type="match status" value="1"/>
</dbReference>
<dbReference type="Proteomes" id="UP000199055">
    <property type="component" value="Unassembled WGS sequence"/>
</dbReference>
<feature type="compositionally biased region" description="Low complexity" evidence="1">
    <location>
        <begin position="153"/>
        <end position="164"/>
    </location>
</feature>
<evidence type="ECO:0000313" key="3">
    <source>
        <dbReference type="Proteomes" id="UP000199055"/>
    </source>
</evidence>
<sequence length="174" mass="18968">MDHHRVLFARPGSAPRRCARRAPEFPLPAGAWRERARQGPGQSADVWGHVVRITVDPTGWPVVPREVRVTGRTVRVGWFLDEHHPHELILLSHTAGRCELLVVPPETTGETAAWPAPVATVVGSLLAVGGFMTRGEGTRTVAEPRTGSGGRAAGAFFSPFSPRPTEVEHRTQRL</sequence>
<dbReference type="InterPro" id="IPR046036">
    <property type="entry name" value="DUF5994"/>
</dbReference>
<reference evidence="2 3" key="1">
    <citation type="submission" date="2016-10" db="EMBL/GenBank/DDBJ databases">
        <authorList>
            <person name="de Groot N.N."/>
        </authorList>
    </citation>
    <scope>NUCLEOTIDE SEQUENCE [LARGE SCALE GENOMIC DNA]</scope>
    <source>
        <strain evidence="2 3">CGMCC 4.3519</strain>
    </source>
</reference>
<evidence type="ECO:0000256" key="1">
    <source>
        <dbReference type="SAM" id="MobiDB-lite"/>
    </source>
</evidence>
<feature type="compositionally biased region" description="Basic and acidic residues" evidence="1">
    <location>
        <begin position="165"/>
        <end position="174"/>
    </location>
</feature>
<proteinExistence type="predicted"/>
<accession>A0A1H9CTQ2</accession>
<evidence type="ECO:0000313" key="2">
    <source>
        <dbReference type="EMBL" id="SEQ04511.1"/>
    </source>
</evidence>
<keyword evidence="3" id="KW-1185">Reference proteome</keyword>
<dbReference type="AlphaFoldDB" id="A0A1H9CTQ2"/>
<protein>
    <submittedName>
        <fullName evidence="2">Uncharacterized protein</fullName>
    </submittedName>
</protein>
<gene>
    <name evidence="2" type="ORF">SAMN05216481_103428</name>
</gene>
<dbReference type="EMBL" id="FOET01000003">
    <property type="protein sequence ID" value="SEQ04511.1"/>
    <property type="molecule type" value="Genomic_DNA"/>
</dbReference>
<feature type="region of interest" description="Disordered" evidence="1">
    <location>
        <begin position="139"/>
        <end position="174"/>
    </location>
</feature>
<name>A0A1H9CTQ2_9ACTN</name>
<dbReference type="STRING" id="403935.SAMN05216481_103428"/>